<comment type="similarity">
    <text evidence="1">Belongs to the 4-oxalocrotonate tautomerase family.</text>
</comment>
<keyword evidence="2" id="KW-0413">Isomerase</keyword>
<dbReference type="AlphaFoldDB" id="A0A382GER6"/>
<dbReference type="Gene3D" id="3.30.429.10">
    <property type="entry name" value="Macrophage Migration Inhibitory Factor"/>
    <property type="match status" value="1"/>
</dbReference>
<protein>
    <recommendedName>
        <fullName evidence="3">4-oxalocrotonate tautomerase-like domain-containing protein</fullName>
    </recommendedName>
</protein>
<dbReference type="NCBIfam" id="NF002571">
    <property type="entry name" value="PRK02220.1"/>
    <property type="match status" value="1"/>
</dbReference>
<gene>
    <name evidence="4" type="ORF">METZ01_LOCUS226580</name>
</gene>
<dbReference type="Pfam" id="PF01361">
    <property type="entry name" value="Tautomerase"/>
    <property type="match status" value="1"/>
</dbReference>
<feature type="domain" description="4-oxalocrotonate tautomerase-like" evidence="3">
    <location>
        <begin position="2"/>
        <end position="58"/>
    </location>
</feature>
<name>A0A382GER6_9ZZZZ</name>
<proteinExistence type="inferred from homology"/>
<evidence type="ECO:0000259" key="3">
    <source>
        <dbReference type="Pfam" id="PF01361"/>
    </source>
</evidence>
<reference evidence="4" key="1">
    <citation type="submission" date="2018-05" db="EMBL/GenBank/DDBJ databases">
        <authorList>
            <person name="Lanie J.A."/>
            <person name="Ng W.-L."/>
            <person name="Kazmierczak K.M."/>
            <person name="Andrzejewski T.M."/>
            <person name="Davidsen T.M."/>
            <person name="Wayne K.J."/>
            <person name="Tettelin H."/>
            <person name="Glass J.I."/>
            <person name="Rusch D."/>
            <person name="Podicherti R."/>
            <person name="Tsui H.-C.T."/>
            <person name="Winkler M.E."/>
        </authorList>
    </citation>
    <scope>NUCLEOTIDE SEQUENCE</scope>
</reference>
<dbReference type="GO" id="GO:0016853">
    <property type="term" value="F:isomerase activity"/>
    <property type="evidence" value="ECO:0007669"/>
    <property type="project" value="UniProtKB-KW"/>
</dbReference>
<sequence length="61" mass="6416">MPVVNVALYAGRTDQQKADLAEAITKAISKTAGIEDSATTIIFQDVEKSSWSVGGVMASED</sequence>
<accession>A0A382GER6</accession>
<dbReference type="PANTHER" id="PTHR35530:SF2">
    <property type="entry name" value="BSL4019 PROTEIN"/>
    <property type="match status" value="1"/>
</dbReference>
<evidence type="ECO:0000256" key="2">
    <source>
        <dbReference type="ARBA" id="ARBA00023235"/>
    </source>
</evidence>
<organism evidence="4">
    <name type="scientific">marine metagenome</name>
    <dbReference type="NCBI Taxonomy" id="408172"/>
    <lineage>
        <taxon>unclassified sequences</taxon>
        <taxon>metagenomes</taxon>
        <taxon>ecological metagenomes</taxon>
    </lineage>
</organism>
<dbReference type="SUPFAM" id="SSF55331">
    <property type="entry name" value="Tautomerase/MIF"/>
    <property type="match status" value="1"/>
</dbReference>
<evidence type="ECO:0000256" key="1">
    <source>
        <dbReference type="ARBA" id="ARBA00006723"/>
    </source>
</evidence>
<dbReference type="InterPro" id="IPR004370">
    <property type="entry name" value="4-OT-like_dom"/>
</dbReference>
<dbReference type="InterPro" id="IPR014347">
    <property type="entry name" value="Tautomerase/MIF_sf"/>
</dbReference>
<dbReference type="EMBL" id="UINC01055164">
    <property type="protein sequence ID" value="SVB73726.1"/>
    <property type="molecule type" value="Genomic_DNA"/>
</dbReference>
<evidence type="ECO:0000313" key="4">
    <source>
        <dbReference type="EMBL" id="SVB73726.1"/>
    </source>
</evidence>
<dbReference type="PANTHER" id="PTHR35530">
    <property type="entry name" value="TAUTOMERASE-RELATED"/>
    <property type="match status" value="1"/>
</dbReference>